<dbReference type="NCBIfam" id="NF009079">
    <property type="entry name" value="PRK12414.1"/>
    <property type="match status" value="1"/>
</dbReference>
<protein>
    <submittedName>
        <fullName evidence="7">Aminotransferase class I/II-fold pyridoxal phosphate-dependent enzyme</fullName>
    </submittedName>
</protein>
<feature type="domain" description="Aminotransferase class I/classII large" evidence="6">
    <location>
        <begin position="31"/>
        <end position="380"/>
    </location>
</feature>
<dbReference type="SUPFAM" id="SSF53383">
    <property type="entry name" value="PLP-dependent transferases"/>
    <property type="match status" value="1"/>
</dbReference>
<sequence>MNIDTKNSSKLPNVKTTIFTTVGNLARKHKALDLSQGFPNFEADPNLISLVNNAMMEGHNQYAPMQGYFGLREVISEKIQTLHGHQYHPENELTITVGATQAIYTAISAFVHVGDEVIVLKPAYDCYEPAILVNGGKPVFLQLDAPDYSIDWEAFKAKITKKTKMLIINTPHNPSGKILSQNDMLCLQEILKDTNILVLSDEVYEHIVFDGQQHQSVSRFPDLVQRSFVCASFGKTFHVTGWKMGYCAAPKALMEEFRKVHQFAVFCVDHPVQRAFAEYLKTPEHYLGLNDFYQRKRDLFLKGLADSKFKFIPSQGTYFQLLDYTQITQESDEDFAKKLILEHKLASIPISSFNVNDRDDKVLRFCFAKKEETLERAVEILSSL</sequence>
<dbReference type="FunFam" id="3.40.640.10:FF:000033">
    <property type="entry name" value="Aspartate aminotransferase"/>
    <property type="match status" value="1"/>
</dbReference>
<evidence type="ECO:0000259" key="6">
    <source>
        <dbReference type="Pfam" id="PF00155"/>
    </source>
</evidence>
<dbReference type="OrthoDB" id="9802328at2"/>
<evidence type="ECO:0000313" key="7">
    <source>
        <dbReference type="EMBL" id="TLF46418.1"/>
    </source>
</evidence>
<dbReference type="EMBL" id="VBUK01000001">
    <property type="protein sequence ID" value="TLF46418.1"/>
    <property type="molecule type" value="Genomic_DNA"/>
</dbReference>
<evidence type="ECO:0000256" key="3">
    <source>
        <dbReference type="ARBA" id="ARBA00022576"/>
    </source>
</evidence>
<accession>A0A5R8MA20</accession>
<dbReference type="NCBIfam" id="NF006569">
    <property type="entry name" value="PRK09082.1"/>
    <property type="match status" value="1"/>
</dbReference>
<organism evidence="7 8">
    <name type="scientific">Maribacter aurantiacus</name>
    <dbReference type="NCBI Taxonomy" id="1882343"/>
    <lineage>
        <taxon>Bacteria</taxon>
        <taxon>Pseudomonadati</taxon>
        <taxon>Bacteroidota</taxon>
        <taxon>Flavobacteriia</taxon>
        <taxon>Flavobacteriales</taxon>
        <taxon>Flavobacteriaceae</taxon>
        <taxon>Maribacter</taxon>
    </lineage>
</organism>
<proteinExistence type="inferred from homology"/>
<keyword evidence="4 7" id="KW-0808">Transferase</keyword>
<dbReference type="RefSeq" id="WP_138256573.1">
    <property type="nucleotide sequence ID" value="NZ_VBUK01000001.1"/>
</dbReference>
<dbReference type="PANTHER" id="PTHR43807">
    <property type="entry name" value="FI04487P"/>
    <property type="match status" value="1"/>
</dbReference>
<evidence type="ECO:0000313" key="8">
    <source>
        <dbReference type="Proteomes" id="UP000308382"/>
    </source>
</evidence>
<dbReference type="InterPro" id="IPR051326">
    <property type="entry name" value="Kynurenine-oxoglutarate_AT"/>
</dbReference>
<dbReference type="Proteomes" id="UP000308382">
    <property type="component" value="Unassembled WGS sequence"/>
</dbReference>
<keyword evidence="3 7" id="KW-0032">Aminotransferase</keyword>
<dbReference type="InterPro" id="IPR015422">
    <property type="entry name" value="PyrdxlP-dep_Trfase_small"/>
</dbReference>
<dbReference type="InterPro" id="IPR004839">
    <property type="entry name" value="Aminotransferase_I/II_large"/>
</dbReference>
<evidence type="ECO:0000256" key="5">
    <source>
        <dbReference type="ARBA" id="ARBA00022898"/>
    </source>
</evidence>
<comment type="similarity">
    <text evidence="2">Belongs to the class-I pyridoxal-phosphate-dependent aminotransferase family.</text>
</comment>
<name>A0A5R8MA20_9FLAO</name>
<keyword evidence="5" id="KW-0663">Pyridoxal phosphate</keyword>
<dbReference type="CDD" id="cd00609">
    <property type="entry name" value="AAT_like"/>
    <property type="match status" value="1"/>
</dbReference>
<dbReference type="GO" id="GO:0005737">
    <property type="term" value="C:cytoplasm"/>
    <property type="evidence" value="ECO:0007669"/>
    <property type="project" value="TreeGrafter"/>
</dbReference>
<evidence type="ECO:0000256" key="2">
    <source>
        <dbReference type="ARBA" id="ARBA00007441"/>
    </source>
</evidence>
<dbReference type="PANTHER" id="PTHR43807:SF20">
    <property type="entry name" value="FI04487P"/>
    <property type="match status" value="1"/>
</dbReference>
<comment type="caution">
    <text evidence="7">The sequence shown here is derived from an EMBL/GenBank/DDBJ whole genome shotgun (WGS) entry which is preliminary data.</text>
</comment>
<comment type="cofactor">
    <cofactor evidence="1">
        <name>pyridoxal 5'-phosphate</name>
        <dbReference type="ChEBI" id="CHEBI:597326"/>
    </cofactor>
</comment>
<dbReference type="InterPro" id="IPR015424">
    <property type="entry name" value="PyrdxlP-dep_Trfase"/>
</dbReference>
<dbReference type="Gene3D" id="3.40.640.10">
    <property type="entry name" value="Type I PLP-dependent aspartate aminotransferase-like (Major domain)"/>
    <property type="match status" value="1"/>
</dbReference>
<dbReference type="GO" id="GO:0016212">
    <property type="term" value="F:kynurenine-oxoglutarate transaminase activity"/>
    <property type="evidence" value="ECO:0007669"/>
    <property type="project" value="TreeGrafter"/>
</dbReference>
<dbReference type="Pfam" id="PF00155">
    <property type="entry name" value="Aminotran_1_2"/>
    <property type="match status" value="1"/>
</dbReference>
<keyword evidence="8" id="KW-1185">Reference proteome</keyword>
<gene>
    <name evidence="7" type="ORF">FEK29_01160</name>
</gene>
<dbReference type="Gene3D" id="3.90.1150.10">
    <property type="entry name" value="Aspartate Aminotransferase, domain 1"/>
    <property type="match status" value="1"/>
</dbReference>
<dbReference type="AlphaFoldDB" id="A0A5R8MA20"/>
<dbReference type="InterPro" id="IPR015421">
    <property type="entry name" value="PyrdxlP-dep_Trfase_major"/>
</dbReference>
<reference evidence="7 8" key="1">
    <citation type="journal article" date="2017" name="Int. J. Syst. Evol. Microbiol.">
        <title>Maripseudobacter aurantiacus gen. nov., sp. nov., a novel member of the family Flavobacteriaceae isolated from a sedimentation basin.</title>
        <authorList>
            <person name="Chen C."/>
            <person name="Su Y."/>
            <person name="Tao T."/>
            <person name="Fu G."/>
            <person name="Zhang C."/>
            <person name="Sun C."/>
            <person name="Zhang X."/>
            <person name="Wu M."/>
        </authorList>
    </citation>
    <scope>NUCLEOTIDE SEQUENCE [LARGE SCALE GENOMIC DNA]</scope>
    <source>
        <strain evidence="8">CDA4</strain>
    </source>
</reference>
<evidence type="ECO:0000256" key="1">
    <source>
        <dbReference type="ARBA" id="ARBA00001933"/>
    </source>
</evidence>
<dbReference type="GO" id="GO:0030170">
    <property type="term" value="F:pyridoxal phosphate binding"/>
    <property type="evidence" value="ECO:0007669"/>
    <property type="project" value="InterPro"/>
</dbReference>
<evidence type="ECO:0000256" key="4">
    <source>
        <dbReference type="ARBA" id="ARBA00022679"/>
    </source>
</evidence>